<dbReference type="EMBL" id="JAANOU010000001">
    <property type="protein sequence ID" value="NIH80165.1"/>
    <property type="molecule type" value="Genomic_DNA"/>
</dbReference>
<evidence type="ECO:0000313" key="1">
    <source>
        <dbReference type="EMBL" id="NIH80165.1"/>
    </source>
</evidence>
<keyword evidence="2" id="KW-1185">Reference proteome</keyword>
<dbReference type="Proteomes" id="UP000754495">
    <property type="component" value="Unassembled WGS sequence"/>
</dbReference>
<organism evidence="1 2">
    <name type="scientific">Amycolatopsis viridis</name>
    <dbReference type="NCBI Taxonomy" id="185678"/>
    <lineage>
        <taxon>Bacteria</taxon>
        <taxon>Bacillati</taxon>
        <taxon>Actinomycetota</taxon>
        <taxon>Actinomycetes</taxon>
        <taxon>Pseudonocardiales</taxon>
        <taxon>Pseudonocardiaceae</taxon>
        <taxon>Amycolatopsis</taxon>
    </lineage>
</organism>
<evidence type="ECO:0000313" key="2">
    <source>
        <dbReference type="Proteomes" id="UP000754495"/>
    </source>
</evidence>
<protein>
    <submittedName>
        <fullName evidence="1">Uncharacterized protein</fullName>
    </submittedName>
</protein>
<accession>A0ABX0SXV6</accession>
<gene>
    <name evidence="1" type="ORF">FHX46_002695</name>
</gene>
<comment type="caution">
    <text evidence="1">The sequence shown here is derived from an EMBL/GenBank/DDBJ whole genome shotgun (WGS) entry which is preliminary data.</text>
</comment>
<proteinExistence type="predicted"/>
<reference evidence="1 2" key="1">
    <citation type="submission" date="2020-03" db="EMBL/GenBank/DDBJ databases">
        <title>Sequencing the genomes of 1000 actinobacteria strains.</title>
        <authorList>
            <person name="Klenk H.-P."/>
        </authorList>
    </citation>
    <scope>NUCLEOTIDE SEQUENCE [LARGE SCALE GENOMIC DNA]</scope>
    <source>
        <strain evidence="1 2">DSM 45668</strain>
    </source>
</reference>
<dbReference type="RefSeq" id="WP_167113950.1">
    <property type="nucleotide sequence ID" value="NZ_JAANOU010000001.1"/>
</dbReference>
<sequence>MTSEYARYGQDAEVLAAIGAAISTAIGEQRITVRLPRELAAAAVAAWRRDETEPAGAEAGAETPQQWMLRDRAADLALIGLAIDERGRTDGDGSVVTVDLDLDAAGAAVRAARG</sequence>
<name>A0ABX0SXV6_9PSEU</name>